<sequence length="467" mass="50887">MEDGAASLVNGIKGRDVKVDEAAAGSPAVNTGVRPGGDLRPPQSPVEEASHPCVPSLSQFLASHRNPRWELLAYNSEQPLAYLKDAQQRSDISQSQHQRHCFLGLLCKEEQLVRFPLASFHLGGSPMATEGMLHGGVIPFSSSSVLLRASSIPQPDGSSDCAQNCVSGTSQLVVPGWNKRNIGVEGPDSRVTPSKMSAIEERLLQLKDRTGDAIFEPTAGTTFDSSQEAYDFYNLYSGSVDLASVAQKESIKDDLAKTMQLLQQMKAEDYNLRVEVDLDDAEGRIRSMLWCTGKNREDYLHFGDVVTFDTTYKTNLYMAMGSDDTAPEPMPVHAGRTMGQAHYNAATTEAALAMAPMLAFQQHRLAEGQIDGEHAKKEAVTAMAPANPNFVAEKRVIYEAVRAQAAATDALLQVIADENNASCASYALPTNYLDGPVGRQQGQRHYFDRGPHVHLQQTGQYPKLISF</sequence>
<protein>
    <submittedName>
        <fullName evidence="1">Uncharacterized protein</fullName>
    </submittedName>
</protein>
<organism evidence="1">
    <name type="scientific">Aegilops tauschii</name>
    <name type="common">Tausch's goatgrass</name>
    <name type="synonym">Aegilops squarrosa</name>
    <dbReference type="NCBI Taxonomy" id="37682"/>
    <lineage>
        <taxon>Eukaryota</taxon>
        <taxon>Viridiplantae</taxon>
        <taxon>Streptophyta</taxon>
        <taxon>Embryophyta</taxon>
        <taxon>Tracheophyta</taxon>
        <taxon>Spermatophyta</taxon>
        <taxon>Magnoliopsida</taxon>
        <taxon>Liliopsida</taxon>
        <taxon>Poales</taxon>
        <taxon>Poaceae</taxon>
        <taxon>BOP clade</taxon>
        <taxon>Pooideae</taxon>
        <taxon>Triticodae</taxon>
        <taxon>Triticeae</taxon>
        <taxon>Triticinae</taxon>
        <taxon>Aegilops</taxon>
    </lineage>
</organism>
<name>M8BC74_AEGTA</name>
<accession>M8BC74</accession>
<dbReference type="PANTHER" id="PTHR47482:SF5">
    <property type="entry name" value="FAR1 DOMAIN-CONTAINING PROTEIN"/>
    <property type="match status" value="1"/>
</dbReference>
<reference evidence="1" key="1">
    <citation type="submission" date="2015-06" db="UniProtKB">
        <authorList>
            <consortium name="EnsemblPlants"/>
        </authorList>
    </citation>
    <scope>IDENTIFICATION</scope>
</reference>
<dbReference type="EnsemblPlants" id="EMT11591">
    <property type="protein sequence ID" value="EMT11591"/>
    <property type="gene ID" value="F775_00057"/>
</dbReference>
<evidence type="ECO:0000313" key="1">
    <source>
        <dbReference type="EnsemblPlants" id="EMT11591"/>
    </source>
</evidence>
<dbReference type="AlphaFoldDB" id="M8BC74"/>
<proteinExistence type="predicted"/>
<dbReference type="PANTHER" id="PTHR47482">
    <property type="entry name" value="OS11G0632001 PROTEIN"/>
    <property type="match status" value="1"/>
</dbReference>